<keyword evidence="3" id="KW-1185">Reference proteome</keyword>
<dbReference type="Pfam" id="PF00814">
    <property type="entry name" value="TsaD"/>
    <property type="match status" value="1"/>
</dbReference>
<gene>
    <name evidence="2" type="ORF">PACILC2_03550</name>
</gene>
<dbReference type="NCBIfam" id="TIGR03725">
    <property type="entry name" value="T6A_YeaZ"/>
    <property type="match status" value="1"/>
</dbReference>
<dbReference type="SUPFAM" id="SSF53067">
    <property type="entry name" value="Actin-like ATPase domain"/>
    <property type="match status" value="1"/>
</dbReference>
<dbReference type="PANTHER" id="PTHR11735">
    <property type="entry name" value="TRNA N6-ADENOSINE THREONYLCARBAMOYLTRANSFERASE"/>
    <property type="match status" value="1"/>
</dbReference>
<dbReference type="PANTHER" id="PTHR11735:SF11">
    <property type="entry name" value="TRNA THREONYLCARBAMOYLADENOSINE BIOSYNTHESIS PROTEIN TSAB"/>
    <property type="match status" value="1"/>
</dbReference>
<evidence type="ECO:0000313" key="2">
    <source>
        <dbReference type="EMBL" id="GIQ61787.1"/>
    </source>
</evidence>
<protein>
    <submittedName>
        <fullName evidence="2">tRNA (Adenosine(37)-N6)-threonylcarbamoyltransferase complex dimerization subunit type 1 TsaB</fullName>
    </submittedName>
</protein>
<dbReference type="InterPro" id="IPR022496">
    <property type="entry name" value="T6A_TsaB"/>
</dbReference>
<dbReference type="RefSeq" id="WP_213527021.1">
    <property type="nucleotide sequence ID" value="NZ_BOVJ01000009.1"/>
</dbReference>
<dbReference type="Gene3D" id="3.30.420.40">
    <property type="match status" value="1"/>
</dbReference>
<reference evidence="2 3" key="1">
    <citation type="submission" date="2021-04" db="EMBL/GenBank/DDBJ databases">
        <title>Draft genome sequence of Paenibacillus cisolokensis, LC2-13A.</title>
        <authorList>
            <person name="Uke A."/>
            <person name="Chhe C."/>
            <person name="Baramee S."/>
            <person name="Kosugi A."/>
        </authorList>
    </citation>
    <scope>NUCLEOTIDE SEQUENCE [LARGE SCALE GENOMIC DNA]</scope>
    <source>
        <strain evidence="2 3">LC2-13A</strain>
    </source>
</reference>
<evidence type="ECO:0000313" key="3">
    <source>
        <dbReference type="Proteomes" id="UP000680304"/>
    </source>
</evidence>
<dbReference type="CDD" id="cd24032">
    <property type="entry name" value="ASKHA_NBD_TsaB"/>
    <property type="match status" value="1"/>
</dbReference>
<accession>A0ABQ4N0T0</accession>
<name>A0ABQ4N0T0_9BACL</name>
<comment type="caution">
    <text evidence="2">The sequence shown here is derived from an EMBL/GenBank/DDBJ whole genome shotgun (WGS) entry which is preliminary data.</text>
</comment>
<sequence>MNDKERKREKMDNPVVLALDTSTASLAAAVVRGTEVLGEIGSVAERNHSVLVVPKLQELLRSCGLTGRQVDGIAAGRGPGSYTGMRIGVTVAKTLAWAWGKPLVGVSSLEGLAYGAFHRGMEQQAGTADRAGAAAADAGADDGTTWIVPIMDARRGQVYTAAFAAGDSGAKWERLADDGIRMMDRWMSELLQRLEAERHRRVRNLWIAGDLTQHEAAAGRLGEDVAAAFGDDAPQVRLLTYYMEGRWIGRLGGYRLAAGESDDVHALVPNYTQLAEAEAKLLAREEANR</sequence>
<dbReference type="EMBL" id="BOVJ01000009">
    <property type="protein sequence ID" value="GIQ61787.1"/>
    <property type="molecule type" value="Genomic_DNA"/>
</dbReference>
<dbReference type="InterPro" id="IPR043129">
    <property type="entry name" value="ATPase_NBD"/>
</dbReference>
<evidence type="ECO:0000259" key="1">
    <source>
        <dbReference type="Pfam" id="PF00814"/>
    </source>
</evidence>
<dbReference type="Proteomes" id="UP000680304">
    <property type="component" value="Unassembled WGS sequence"/>
</dbReference>
<dbReference type="InterPro" id="IPR000905">
    <property type="entry name" value="Gcp-like_dom"/>
</dbReference>
<organism evidence="2 3">
    <name type="scientific">Paenibacillus cisolokensis</name>
    <dbReference type="NCBI Taxonomy" id="1658519"/>
    <lineage>
        <taxon>Bacteria</taxon>
        <taxon>Bacillati</taxon>
        <taxon>Bacillota</taxon>
        <taxon>Bacilli</taxon>
        <taxon>Bacillales</taxon>
        <taxon>Paenibacillaceae</taxon>
        <taxon>Paenibacillus</taxon>
    </lineage>
</organism>
<proteinExistence type="predicted"/>
<feature type="domain" description="Gcp-like" evidence="1">
    <location>
        <begin position="42"/>
        <end position="117"/>
    </location>
</feature>